<evidence type="ECO:0000256" key="2">
    <source>
        <dbReference type="ARBA" id="ARBA00022705"/>
    </source>
</evidence>
<dbReference type="Gene3D" id="1.20.1050.90">
    <property type="entry name" value="RecF/RecN/SMC, N-terminal domain"/>
    <property type="match status" value="1"/>
</dbReference>
<keyword evidence="6 7" id="KW-0742">SOS response</keyword>
<keyword evidence="6 7" id="KW-0234">DNA repair</keyword>
<keyword evidence="2 6" id="KW-0235">DNA replication</keyword>
<dbReference type="GO" id="GO:0000731">
    <property type="term" value="P:DNA synthesis involved in DNA repair"/>
    <property type="evidence" value="ECO:0007669"/>
    <property type="project" value="TreeGrafter"/>
</dbReference>
<reference evidence="8" key="2">
    <citation type="submission" date="2023-01" db="EMBL/GenBank/DDBJ databases">
        <title>Draft genome sequence of Portibacter lacus strain NBRC 108769.</title>
        <authorList>
            <person name="Sun Q."/>
            <person name="Mori K."/>
        </authorList>
    </citation>
    <scope>NUCLEOTIDE SEQUENCE</scope>
    <source>
        <strain evidence="8">NBRC 108769</strain>
    </source>
</reference>
<evidence type="ECO:0000256" key="4">
    <source>
        <dbReference type="ARBA" id="ARBA00022840"/>
    </source>
</evidence>
<keyword evidence="1 6" id="KW-0963">Cytoplasm</keyword>
<dbReference type="GO" id="GO:0006302">
    <property type="term" value="P:double-strand break repair"/>
    <property type="evidence" value="ECO:0007669"/>
    <property type="project" value="TreeGrafter"/>
</dbReference>
<evidence type="ECO:0000313" key="8">
    <source>
        <dbReference type="EMBL" id="GLR16331.1"/>
    </source>
</evidence>
<dbReference type="NCBIfam" id="TIGR00611">
    <property type="entry name" value="recf"/>
    <property type="match status" value="1"/>
</dbReference>
<dbReference type="Proteomes" id="UP001156666">
    <property type="component" value="Unassembled WGS sequence"/>
</dbReference>
<comment type="caution">
    <text evidence="6">Lacks conserved residue(s) required for the propagation of feature annotation.</text>
</comment>
<name>A0AA37WC99_9BACT</name>
<evidence type="ECO:0000256" key="6">
    <source>
        <dbReference type="HAMAP-Rule" id="MF_00365"/>
    </source>
</evidence>
<dbReference type="InterPro" id="IPR042174">
    <property type="entry name" value="RecF_2"/>
</dbReference>
<dbReference type="AlphaFoldDB" id="A0AA37WC99"/>
<proteinExistence type="inferred from homology"/>
<keyword evidence="3 6" id="KW-0547">Nucleotide-binding</keyword>
<comment type="subcellular location">
    <subcellularLocation>
        <location evidence="6 7">Cytoplasm</location>
    </subcellularLocation>
</comment>
<dbReference type="HAMAP" id="MF_00365">
    <property type="entry name" value="RecF"/>
    <property type="match status" value="1"/>
</dbReference>
<evidence type="ECO:0000256" key="7">
    <source>
        <dbReference type="RuleBase" id="RU000578"/>
    </source>
</evidence>
<comment type="function">
    <text evidence="6 7">The RecF protein is involved in DNA metabolism; it is required for DNA replication and normal SOS inducibility. RecF binds preferentially to single-stranded, linear DNA. It also seems to bind ATP.</text>
</comment>
<dbReference type="PANTHER" id="PTHR32182:SF0">
    <property type="entry name" value="DNA REPLICATION AND REPAIR PROTEIN RECF"/>
    <property type="match status" value="1"/>
</dbReference>
<keyword evidence="6 7" id="KW-0227">DNA damage</keyword>
<organism evidence="8 9">
    <name type="scientific">Portibacter lacus</name>
    <dbReference type="NCBI Taxonomy" id="1099794"/>
    <lineage>
        <taxon>Bacteria</taxon>
        <taxon>Pseudomonadati</taxon>
        <taxon>Bacteroidota</taxon>
        <taxon>Saprospiria</taxon>
        <taxon>Saprospirales</taxon>
        <taxon>Haliscomenobacteraceae</taxon>
        <taxon>Portibacter</taxon>
    </lineage>
</organism>
<dbReference type="GO" id="GO:0003697">
    <property type="term" value="F:single-stranded DNA binding"/>
    <property type="evidence" value="ECO:0007669"/>
    <property type="project" value="UniProtKB-UniRule"/>
</dbReference>
<dbReference type="EMBL" id="BSOH01000005">
    <property type="protein sequence ID" value="GLR16331.1"/>
    <property type="molecule type" value="Genomic_DNA"/>
</dbReference>
<keyword evidence="4 6" id="KW-0067">ATP-binding</keyword>
<reference evidence="8" key="1">
    <citation type="journal article" date="2014" name="Int. J. Syst. Evol. Microbiol.">
        <title>Complete genome sequence of Corynebacterium casei LMG S-19264T (=DSM 44701T), isolated from a smear-ripened cheese.</title>
        <authorList>
            <consortium name="US DOE Joint Genome Institute (JGI-PGF)"/>
            <person name="Walter F."/>
            <person name="Albersmeier A."/>
            <person name="Kalinowski J."/>
            <person name="Ruckert C."/>
        </authorList>
    </citation>
    <scope>NUCLEOTIDE SEQUENCE</scope>
    <source>
        <strain evidence="8">NBRC 108769</strain>
    </source>
</reference>
<keyword evidence="9" id="KW-1185">Reference proteome</keyword>
<dbReference type="PROSITE" id="PS00618">
    <property type="entry name" value="RECF_2"/>
    <property type="match status" value="1"/>
</dbReference>
<comment type="caution">
    <text evidence="8">The sequence shown here is derived from an EMBL/GenBank/DDBJ whole genome shotgun (WGS) entry which is preliminary data.</text>
</comment>
<evidence type="ECO:0000256" key="3">
    <source>
        <dbReference type="ARBA" id="ARBA00022741"/>
    </source>
</evidence>
<sequence>MGKTNLLDAVYFTCMTKSNFTSQDRNLVLMGEDFLRTDALISDSKIVCKYEKGKKKVFEINKKAYTKLSDHIGKFPVVFIAPNDQNLLLEGSIERRKLLDNTISQLDQKYLLSLIRYNTLLNQRNAYLKLVAKSGGYNQEMALTYTQQMLEPCQYIFTKRSDFIREFSDSFAKKYGVISNGQEVASCNYKSQLVDGDFLELTKENIQKDRILNRTSIGIHKDDLVFKMDDKAVKYFASQGQTKSFVLSIKLAQYEIIAQVKNVKPILLLDDLFDKLDHRRVQHLISLLESEKVEQVFISDTDPDRIINILEEMNVEYNKIVINNGSQQDEKDAGEEE</sequence>
<dbReference type="GO" id="GO:0005524">
    <property type="term" value="F:ATP binding"/>
    <property type="evidence" value="ECO:0007669"/>
    <property type="project" value="UniProtKB-UniRule"/>
</dbReference>
<keyword evidence="5 6" id="KW-0238">DNA-binding</keyword>
<dbReference type="InterPro" id="IPR001238">
    <property type="entry name" value="DNA-binding_RecF"/>
</dbReference>
<evidence type="ECO:0000256" key="1">
    <source>
        <dbReference type="ARBA" id="ARBA00022490"/>
    </source>
</evidence>
<protein>
    <recommendedName>
        <fullName evidence="6 7">DNA replication and repair protein RecF</fullName>
    </recommendedName>
</protein>
<comment type="similarity">
    <text evidence="6 7">Belongs to the RecF family.</text>
</comment>
<dbReference type="InterPro" id="IPR018078">
    <property type="entry name" value="DNA-binding_RecF_CS"/>
</dbReference>
<evidence type="ECO:0000256" key="5">
    <source>
        <dbReference type="ARBA" id="ARBA00023125"/>
    </source>
</evidence>
<evidence type="ECO:0000313" key="9">
    <source>
        <dbReference type="Proteomes" id="UP001156666"/>
    </source>
</evidence>
<dbReference type="GO" id="GO:0006260">
    <property type="term" value="P:DNA replication"/>
    <property type="evidence" value="ECO:0007669"/>
    <property type="project" value="UniProtKB-UniRule"/>
</dbReference>
<gene>
    <name evidence="6 8" type="primary">recF</name>
    <name evidence="8" type="ORF">GCM10007940_09460</name>
</gene>
<accession>A0AA37WC99</accession>
<dbReference type="GO" id="GO:0009432">
    <property type="term" value="P:SOS response"/>
    <property type="evidence" value="ECO:0007669"/>
    <property type="project" value="UniProtKB-UniRule"/>
</dbReference>
<dbReference type="GO" id="GO:0005737">
    <property type="term" value="C:cytoplasm"/>
    <property type="evidence" value="ECO:0007669"/>
    <property type="project" value="UniProtKB-SubCell"/>
</dbReference>
<dbReference type="InterPro" id="IPR027417">
    <property type="entry name" value="P-loop_NTPase"/>
</dbReference>
<dbReference type="SUPFAM" id="SSF52540">
    <property type="entry name" value="P-loop containing nucleoside triphosphate hydrolases"/>
    <property type="match status" value="1"/>
</dbReference>
<dbReference type="Gene3D" id="3.40.50.300">
    <property type="entry name" value="P-loop containing nucleotide triphosphate hydrolases"/>
    <property type="match status" value="1"/>
</dbReference>
<dbReference type="PANTHER" id="PTHR32182">
    <property type="entry name" value="DNA REPLICATION AND REPAIR PROTEIN RECF"/>
    <property type="match status" value="1"/>
</dbReference>